<dbReference type="Proteomes" id="UP000195880">
    <property type="component" value="Chromosome"/>
</dbReference>
<dbReference type="InterPro" id="IPR036380">
    <property type="entry name" value="Isochorismatase-like_sf"/>
</dbReference>
<dbReference type="EMBL" id="CP021748">
    <property type="protein sequence ID" value="ARX89147.1"/>
    <property type="molecule type" value="Genomic_DNA"/>
</dbReference>
<evidence type="ECO:0000313" key="4">
    <source>
        <dbReference type="EMBL" id="ARX89147.1"/>
    </source>
</evidence>
<keyword evidence="5" id="KW-1185">Reference proteome</keyword>
<evidence type="ECO:0000256" key="2">
    <source>
        <dbReference type="SAM" id="MobiDB-lite"/>
    </source>
</evidence>
<dbReference type="KEGG" id="salf:SMD44_08634"/>
<dbReference type="InterPro" id="IPR000868">
    <property type="entry name" value="Isochorismatase-like_dom"/>
</dbReference>
<dbReference type="InterPro" id="IPR050272">
    <property type="entry name" value="Isochorismatase-like_hydrls"/>
</dbReference>
<gene>
    <name evidence="4" type="primary">entB</name>
    <name evidence="4" type="ORF">SMD44_08634</name>
</gene>
<evidence type="ECO:0000256" key="1">
    <source>
        <dbReference type="ARBA" id="ARBA00022801"/>
    </source>
</evidence>
<dbReference type="InterPro" id="IPR016291">
    <property type="entry name" value="Isochorismatase"/>
</dbReference>
<dbReference type="InterPro" id="IPR045851">
    <property type="entry name" value="AMP-bd_C_sf"/>
</dbReference>
<dbReference type="eggNOG" id="COG1535">
    <property type="taxonomic scope" value="Bacteria"/>
</dbReference>
<dbReference type="SUPFAM" id="SSF56801">
    <property type="entry name" value="Acetyl-CoA synthetase-like"/>
    <property type="match status" value="1"/>
</dbReference>
<dbReference type="PANTHER" id="PTHR43540:SF3">
    <property type="entry name" value="ENTEROBACTIN SYNTHASE COMPONENT B"/>
    <property type="match status" value="1"/>
</dbReference>
<reference evidence="4 5" key="1">
    <citation type="submission" date="2017-05" db="EMBL/GenBank/DDBJ databases">
        <title>Streptomyces alboflavus Genome sequencing and assembly.</title>
        <authorList>
            <person name="Wang Y."/>
            <person name="Du B."/>
            <person name="Ding Y."/>
            <person name="Liu H."/>
            <person name="Hou Q."/>
            <person name="Liu K."/>
            <person name="Wang C."/>
            <person name="Yao L."/>
        </authorList>
    </citation>
    <scope>NUCLEOTIDE SEQUENCE [LARGE SCALE GENOMIC DNA]</scope>
    <source>
        <strain evidence="4 5">MDJK44</strain>
    </source>
</reference>
<evidence type="ECO:0000259" key="3">
    <source>
        <dbReference type="Pfam" id="PF00857"/>
    </source>
</evidence>
<name>A0A1Z1WRW8_9ACTN</name>
<dbReference type="PANTHER" id="PTHR43540">
    <property type="entry name" value="PEROXYUREIDOACRYLATE/UREIDOACRYLATE AMIDOHYDROLASE-RELATED"/>
    <property type="match status" value="1"/>
</dbReference>
<dbReference type="Gene3D" id="3.40.50.850">
    <property type="entry name" value="Isochorismatase-like"/>
    <property type="match status" value="1"/>
</dbReference>
<feature type="domain" description="Isochorismatase-like" evidence="3">
    <location>
        <begin position="114"/>
        <end position="286"/>
    </location>
</feature>
<feature type="region of interest" description="Disordered" evidence="2">
    <location>
        <begin position="44"/>
        <end position="79"/>
    </location>
</feature>
<protein>
    <submittedName>
        <fullName evidence="4">Isochorismatase</fullName>
    </submittedName>
</protein>
<accession>A0A1Z1WRW8</accession>
<evidence type="ECO:0000313" key="5">
    <source>
        <dbReference type="Proteomes" id="UP000195880"/>
    </source>
</evidence>
<dbReference type="PRINTS" id="PR01398">
    <property type="entry name" value="ISCHRISMTASE"/>
</dbReference>
<dbReference type="Pfam" id="PF00857">
    <property type="entry name" value="Isochorismatase"/>
    <property type="match status" value="1"/>
</dbReference>
<keyword evidence="1" id="KW-0378">Hydrolase</keyword>
<dbReference type="GO" id="GO:0008908">
    <property type="term" value="F:isochorismatase activity"/>
    <property type="evidence" value="ECO:0007669"/>
    <property type="project" value="InterPro"/>
</dbReference>
<dbReference type="Gene3D" id="3.30.300.30">
    <property type="match status" value="1"/>
</dbReference>
<organism evidence="4 5">
    <name type="scientific">Streptomyces alboflavus</name>
    <dbReference type="NCBI Taxonomy" id="67267"/>
    <lineage>
        <taxon>Bacteria</taxon>
        <taxon>Bacillati</taxon>
        <taxon>Actinomycetota</taxon>
        <taxon>Actinomycetes</taxon>
        <taxon>Kitasatosporales</taxon>
        <taxon>Streptomycetaceae</taxon>
        <taxon>Streptomyces</taxon>
    </lineage>
</organism>
<dbReference type="SUPFAM" id="SSF52499">
    <property type="entry name" value="Isochorismatase-like hydrolases"/>
    <property type="match status" value="1"/>
</dbReference>
<dbReference type="AlphaFoldDB" id="A0A1Z1WRW8"/>
<proteinExistence type="predicted"/>
<sequence length="292" mass="31476">MILKAGAEPLKPVAVKRFVRERGLAAYKVPDRVEFVDAFPQTGVGKNLQEGPQGGCRGNRPHRPRWAPPRNPLTSRNGKPSIMALPAITPYPLPTAAELPANRVDWKVDPARAVLLVHDLQNYFLSAYDTEAAPVPGLLANVRGLKERAAALGVPVLYTAQPGGQTPEQRGLQQDFWGSGLPDDSRAAAIADAVAPAPGDKVLTKWKYSGFVRTDLEDQLRALGRDQLVITGIYAHIGVLMTACDAWMRDIQAFVVADAVADFSADDHAMALRWAAGRCAVVTTTDSVLEGI</sequence>
<dbReference type="STRING" id="67267.GCA_000716675_00547"/>